<feature type="region of interest" description="Disordered" evidence="1">
    <location>
        <begin position="387"/>
        <end position="423"/>
    </location>
</feature>
<feature type="transmembrane region" description="Helical" evidence="2">
    <location>
        <begin position="211"/>
        <end position="230"/>
    </location>
</feature>
<name>A0A4P9XWG9_9FUNG</name>
<organism evidence="3 4">
    <name type="scientific">Thamnocephalis sphaerospora</name>
    <dbReference type="NCBI Taxonomy" id="78915"/>
    <lineage>
        <taxon>Eukaryota</taxon>
        <taxon>Fungi</taxon>
        <taxon>Fungi incertae sedis</taxon>
        <taxon>Zoopagomycota</taxon>
        <taxon>Zoopagomycotina</taxon>
        <taxon>Zoopagomycetes</taxon>
        <taxon>Zoopagales</taxon>
        <taxon>Sigmoideomycetaceae</taxon>
        <taxon>Thamnocephalis</taxon>
    </lineage>
</organism>
<keyword evidence="2" id="KW-0812">Transmembrane</keyword>
<evidence type="ECO:0000313" key="4">
    <source>
        <dbReference type="Proteomes" id="UP000271241"/>
    </source>
</evidence>
<keyword evidence="2" id="KW-1133">Transmembrane helix</keyword>
<evidence type="ECO:0000313" key="3">
    <source>
        <dbReference type="EMBL" id="RKP10683.1"/>
    </source>
</evidence>
<dbReference type="Proteomes" id="UP000271241">
    <property type="component" value="Unassembled WGS sequence"/>
</dbReference>
<feature type="transmembrane region" description="Helical" evidence="2">
    <location>
        <begin position="55"/>
        <end position="71"/>
    </location>
</feature>
<dbReference type="AlphaFoldDB" id="A0A4P9XWG9"/>
<accession>A0A4P9XWG9</accession>
<dbReference type="EMBL" id="KZ992441">
    <property type="protein sequence ID" value="RKP10683.1"/>
    <property type="molecule type" value="Genomic_DNA"/>
</dbReference>
<feature type="transmembrane region" description="Helical" evidence="2">
    <location>
        <begin position="97"/>
        <end position="118"/>
    </location>
</feature>
<dbReference type="OrthoDB" id="5592846at2759"/>
<sequence length="423" mass="47235">MSFVNNAKVMPVPMEVTVAEHINIGIGSILFGVSAVSLVIAWYHRRYPPIKAKNLVFMTLAVIAYFNFWIGKMHTSGFFGFTGIFSHCWAFSGLQQFLLGANLMIIVLNLRYYTLYYVLIRGRAPRGLRFYVPTIVYATTSVVCTVLACLGGEEFGLYWSKDAKNCFMSAPTKWYLYVCVTIGILHLAYLTWKLRNIRRSFNEYRETRWGVCLFVIYCLMNLSAFAVWGSSRWCKHIMVMGAAIAGNGYYWLVMGRPIYGCLFRHDACLREFVAHLKMDVSEYIASDHKNALAGLEASRRTVVPSKLDACSPVPPNWSGARSSFFDGTAPVSPSTSYSHSTKTSTVEHHHHTAISMPLNRMCEANEPNPAFGNEAWGRGIHATAPAFDTGSRSALLGTTASESPRPANPSRASRPSLPPLHFI</sequence>
<feature type="transmembrane region" description="Helical" evidence="2">
    <location>
        <begin position="22"/>
        <end position="43"/>
    </location>
</feature>
<keyword evidence="4" id="KW-1185">Reference proteome</keyword>
<proteinExistence type="predicted"/>
<gene>
    <name evidence="3" type="ORF">THASP1DRAFT_21637</name>
</gene>
<feature type="transmembrane region" description="Helical" evidence="2">
    <location>
        <begin position="173"/>
        <end position="190"/>
    </location>
</feature>
<evidence type="ECO:0000256" key="1">
    <source>
        <dbReference type="SAM" id="MobiDB-lite"/>
    </source>
</evidence>
<reference evidence="4" key="1">
    <citation type="journal article" date="2018" name="Nat. Microbiol.">
        <title>Leveraging single-cell genomics to expand the fungal tree of life.</title>
        <authorList>
            <person name="Ahrendt S.R."/>
            <person name="Quandt C.A."/>
            <person name="Ciobanu D."/>
            <person name="Clum A."/>
            <person name="Salamov A."/>
            <person name="Andreopoulos B."/>
            <person name="Cheng J.F."/>
            <person name="Woyke T."/>
            <person name="Pelin A."/>
            <person name="Henrissat B."/>
            <person name="Reynolds N.K."/>
            <person name="Benny G.L."/>
            <person name="Smith M.E."/>
            <person name="James T.Y."/>
            <person name="Grigoriev I.V."/>
        </authorList>
    </citation>
    <scope>NUCLEOTIDE SEQUENCE [LARGE SCALE GENOMIC DNA]</scope>
    <source>
        <strain evidence="4">RSA 1356</strain>
    </source>
</reference>
<feature type="compositionally biased region" description="Low complexity" evidence="1">
    <location>
        <begin position="400"/>
        <end position="415"/>
    </location>
</feature>
<keyword evidence="2" id="KW-0472">Membrane</keyword>
<protein>
    <submittedName>
        <fullName evidence="3">Uncharacterized protein</fullName>
    </submittedName>
</protein>
<feature type="transmembrane region" description="Helical" evidence="2">
    <location>
        <begin position="236"/>
        <end position="254"/>
    </location>
</feature>
<feature type="compositionally biased region" description="Polar residues" evidence="1">
    <location>
        <begin position="390"/>
        <end position="399"/>
    </location>
</feature>
<feature type="transmembrane region" description="Helical" evidence="2">
    <location>
        <begin position="130"/>
        <end position="153"/>
    </location>
</feature>
<evidence type="ECO:0000256" key="2">
    <source>
        <dbReference type="SAM" id="Phobius"/>
    </source>
</evidence>